<reference evidence="2 3" key="1">
    <citation type="submission" date="2018-01" db="EMBL/GenBank/DDBJ databases">
        <title>Draft genome sequences of six Vibrio diazotrophicus strains isolated from deep-sea sediments of the Baltic Sea.</title>
        <authorList>
            <person name="Castillo D."/>
            <person name="Vandieken V."/>
            <person name="Chiang O."/>
            <person name="Middelboe M."/>
        </authorList>
    </citation>
    <scope>NUCLEOTIDE SEQUENCE [LARGE SCALE GENOMIC DNA]</scope>
    <source>
        <strain evidence="2 3">60.27F</strain>
    </source>
</reference>
<keyword evidence="1" id="KW-0732">Signal</keyword>
<dbReference type="InterPro" id="IPR037107">
    <property type="entry name" value="Put_OMP_sf"/>
</dbReference>
<sequence>MSVSRFFLLLTCSFSALAAQTPTVTLNVDNDGIYGIDQDYTSGLFLSYTSGAVRPNWWSRPLSLSVWGAASLDKWEISVGHKMWTPSDITLDTPQPNERPYAGLLHGEFSYISLHPQQAQRFNLLIGTTGESSLSEEAQRIVHSITKSDDPNGWAYQVEDKVVGSVGYLSHFNLIRQRFTMSTDFEISNISEVNIGNYRSDAATGFMVRWGQDLAGNFGSAQISVENPFKAGMIGASDYGWFLFGGIEGRYRFNDITIEGNRPLEGLEHPASYYEVTLEPWQATAVAGAAWYSRHFGFTFTTTANTSEYKQDKKSLHGTGGVSFYAFF</sequence>
<feature type="signal peptide" evidence="1">
    <location>
        <begin position="1"/>
        <end position="18"/>
    </location>
</feature>
<feature type="chain" id="PRO_5014441096" evidence="1">
    <location>
        <begin position="19"/>
        <end position="328"/>
    </location>
</feature>
<evidence type="ECO:0000256" key="1">
    <source>
        <dbReference type="SAM" id="SignalP"/>
    </source>
</evidence>
<protein>
    <submittedName>
        <fullName evidence="2">DUF2219 domain-containing protein</fullName>
    </submittedName>
</protein>
<dbReference type="AlphaFoldDB" id="A0A2J8I734"/>
<dbReference type="Pfam" id="PF09982">
    <property type="entry name" value="LpxR"/>
    <property type="match status" value="1"/>
</dbReference>
<dbReference type="Proteomes" id="UP000236449">
    <property type="component" value="Unassembled WGS sequence"/>
</dbReference>
<dbReference type="EMBL" id="POSK01000002">
    <property type="protein sequence ID" value="PNI06318.1"/>
    <property type="molecule type" value="Genomic_DNA"/>
</dbReference>
<gene>
    <name evidence="2" type="ORF">C1N32_04790</name>
</gene>
<evidence type="ECO:0000313" key="3">
    <source>
        <dbReference type="Proteomes" id="UP000236449"/>
    </source>
</evidence>
<organism evidence="2 3">
    <name type="scientific">Vibrio diazotrophicus</name>
    <dbReference type="NCBI Taxonomy" id="685"/>
    <lineage>
        <taxon>Bacteria</taxon>
        <taxon>Pseudomonadati</taxon>
        <taxon>Pseudomonadota</taxon>
        <taxon>Gammaproteobacteria</taxon>
        <taxon>Vibrionales</taxon>
        <taxon>Vibrionaceae</taxon>
        <taxon>Vibrio</taxon>
    </lineage>
</organism>
<proteinExistence type="predicted"/>
<dbReference type="RefSeq" id="WP_102965549.1">
    <property type="nucleotide sequence ID" value="NZ_POSK01000002.1"/>
</dbReference>
<dbReference type="InterPro" id="IPR018707">
    <property type="entry name" value="LpxR"/>
</dbReference>
<dbReference type="Gene3D" id="2.40.128.140">
    <property type="entry name" value="Outer membrane protein"/>
    <property type="match status" value="1"/>
</dbReference>
<comment type="caution">
    <text evidence="2">The sequence shown here is derived from an EMBL/GenBank/DDBJ whole genome shotgun (WGS) entry which is preliminary data.</text>
</comment>
<accession>A0A2J8I734</accession>
<dbReference type="OrthoDB" id="9776275at2"/>
<evidence type="ECO:0000313" key="2">
    <source>
        <dbReference type="EMBL" id="PNI06318.1"/>
    </source>
</evidence>
<name>A0A2J8I734_VIBDI</name>